<dbReference type="PANTHER" id="PTHR43649:SF33">
    <property type="entry name" value="POLYGALACTURONAN_RHAMNOGALACTURONAN-BINDING PROTEIN YTCQ"/>
    <property type="match status" value="1"/>
</dbReference>
<evidence type="ECO:0000256" key="6">
    <source>
        <dbReference type="SAM" id="SignalP"/>
    </source>
</evidence>
<keyword evidence="4" id="KW-0564">Palmitate</keyword>
<keyword evidence="2 6" id="KW-0732">Signal</keyword>
<evidence type="ECO:0000256" key="1">
    <source>
        <dbReference type="ARBA" id="ARBA00022475"/>
    </source>
</evidence>
<keyword evidence="8" id="KW-1185">Reference proteome</keyword>
<dbReference type="RefSeq" id="WP_188177832.1">
    <property type="nucleotide sequence ID" value="NZ_JACVVD010000015.1"/>
</dbReference>
<dbReference type="Proteomes" id="UP000650466">
    <property type="component" value="Unassembled WGS sequence"/>
</dbReference>
<evidence type="ECO:0000256" key="4">
    <source>
        <dbReference type="ARBA" id="ARBA00023139"/>
    </source>
</evidence>
<evidence type="ECO:0000256" key="2">
    <source>
        <dbReference type="ARBA" id="ARBA00022729"/>
    </source>
</evidence>
<gene>
    <name evidence="7" type="ORF">ICC18_28770</name>
</gene>
<feature type="signal peptide" evidence="6">
    <location>
        <begin position="1"/>
        <end position="19"/>
    </location>
</feature>
<proteinExistence type="predicted"/>
<dbReference type="CDD" id="cd13580">
    <property type="entry name" value="PBP2_AlgQ_like_1"/>
    <property type="match status" value="1"/>
</dbReference>
<dbReference type="Pfam" id="PF01547">
    <property type="entry name" value="SBP_bac_1"/>
    <property type="match status" value="1"/>
</dbReference>
<evidence type="ECO:0000313" key="7">
    <source>
        <dbReference type="EMBL" id="MBD0384048.1"/>
    </source>
</evidence>
<dbReference type="PANTHER" id="PTHR43649">
    <property type="entry name" value="ARABINOSE-BINDING PROTEIN-RELATED"/>
    <property type="match status" value="1"/>
</dbReference>
<protein>
    <submittedName>
        <fullName evidence="7">Extracellular solute-binding protein</fullName>
    </submittedName>
</protein>
<dbReference type="SUPFAM" id="SSF53850">
    <property type="entry name" value="Periplasmic binding protein-like II"/>
    <property type="match status" value="1"/>
</dbReference>
<comment type="caution">
    <text evidence="7">The sequence shown here is derived from an EMBL/GenBank/DDBJ whole genome shotgun (WGS) entry which is preliminary data.</text>
</comment>
<organism evidence="7 8">
    <name type="scientific">Paenibacillus sedimenti</name>
    <dbReference type="NCBI Taxonomy" id="2770274"/>
    <lineage>
        <taxon>Bacteria</taxon>
        <taxon>Bacillati</taxon>
        <taxon>Bacillota</taxon>
        <taxon>Bacilli</taxon>
        <taxon>Bacillales</taxon>
        <taxon>Paenibacillaceae</taxon>
        <taxon>Paenibacillus</taxon>
    </lineage>
</organism>
<dbReference type="PROSITE" id="PS51257">
    <property type="entry name" value="PROKAR_LIPOPROTEIN"/>
    <property type="match status" value="1"/>
</dbReference>
<keyword evidence="3" id="KW-0472">Membrane</keyword>
<evidence type="ECO:0000256" key="3">
    <source>
        <dbReference type="ARBA" id="ARBA00023136"/>
    </source>
</evidence>
<dbReference type="AlphaFoldDB" id="A0A926KVG5"/>
<sequence>MRRKIVFIACSLVSFGLLAACSSSMDSKAGDAAKPTTISIVVNQVGENPPKNSEMEKAIEAYTNTDLQIQWIPFSAYDEKTKVMIASGELPKLFRLTYTPTIIATLKAGQFWEIGPYLKNYKHLSAQNKQFYDNIAVGGNIYGVPLYRPLGRASVQYRKDWFDNLGLKLPKTLEDWYEVIKALTLGDPDKNGKNDTYGIFLEKRYNQDVSSTLTRFSVSQGGPNKWKVENGRFTPEFMTEPFYDSMKLFRRLYQEKLINQDFAIADISETSKLYELGRAGIQVVGGNAQSWQDKLAKTVPSAIVDVAPMEGPKGIRLPGEPGNVGFLAVPKDTVKTEEEMKSILAFLDKMLEPDVQTVLNRGIQNRHWVDKGDYAEVLDRELDLKEVKPYRDTLPYMDSNPDLKPIRQPDLYRKNQQIIKENELYIVPNPALTLESETYAERGKELDILITDAQTKFIMGQIDEAGWKIEIEKWLKSGGDSMIREYQEAYAKKE</sequence>
<keyword evidence="1" id="KW-1003">Cell membrane</keyword>
<dbReference type="InterPro" id="IPR006059">
    <property type="entry name" value="SBP"/>
</dbReference>
<accession>A0A926KVG5</accession>
<evidence type="ECO:0000256" key="5">
    <source>
        <dbReference type="ARBA" id="ARBA00023288"/>
    </source>
</evidence>
<feature type="chain" id="PRO_5039380832" evidence="6">
    <location>
        <begin position="20"/>
        <end position="494"/>
    </location>
</feature>
<dbReference type="EMBL" id="JACVVD010000015">
    <property type="protein sequence ID" value="MBD0384048.1"/>
    <property type="molecule type" value="Genomic_DNA"/>
</dbReference>
<reference evidence="7" key="1">
    <citation type="submission" date="2020-09" db="EMBL/GenBank/DDBJ databases">
        <title>Draft Genome Sequence of Paenibacillus sp. WST5.</title>
        <authorList>
            <person name="Bao Z."/>
        </authorList>
    </citation>
    <scope>NUCLEOTIDE SEQUENCE</scope>
    <source>
        <strain evidence="7">WST5</strain>
    </source>
</reference>
<dbReference type="Gene3D" id="3.40.190.10">
    <property type="entry name" value="Periplasmic binding protein-like II"/>
    <property type="match status" value="2"/>
</dbReference>
<dbReference type="InterPro" id="IPR050490">
    <property type="entry name" value="Bact_solute-bd_prot1"/>
</dbReference>
<evidence type="ECO:0000313" key="8">
    <source>
        <dbReference type="Proteomes" id="UP000650466"/>
    </source>
</evidence>
<name>A0A926KVG5_9BACL</name>
<keyword evidence="5" id="KW-0449">Lipoprotein</keyword>